<gene>
    <name evidence="2" type="ORF">METZ01_LOCUS100261</name>
</gene>
<evidence type="ECO:0000259" key="1">
    <source>
        <dbReference type="Pfam" id="PF00561"/>
    </source>
</evidence>
<feature type="domain" description="AB hydrolase-1" evidence="1">
    <location>
        <begin position="44"/>
        <end position="209"/>
    </location>
</feature>
<dbReference type="PRINTS" id="PR00111">
    <property type="entry name" value="ABHYDROLASE"/>
</dbReference>
<accession>A0A381W632</accession>
<dbReference type="PANTHER" id="PTHR43194:SF2">
    <property type="entry name" value="PEROXISOMAL MEMBRANE PROTEIN LPX1"/>
    <property type="match status" value="1"/>
</dbReference>
<organism evidence="2">
    <name type="scientific">marine metagenome</name>
    <dbReference type="NCBI Taxonomy" id="408172"/>
    <lineage>
        <taxon>unclassified sequences</taxon>
        <taxon>metagenomes</taxon>
        <taxon>ecological metagenomes</taxon>
    </lineage>
</organism>
<dbReference type="AlphaFoldDB" id="A0A381W632"/>
<dbReference type="Gene3D" id="3.40.50.1820">
    <property type="entry name" value="alpha/beta hydrolase"/>
    <property type="match status" value="1"/>
</dbReference>
<sequence>MLKENADEAEISWKGTPKVQRKFFTSSEGFLISGILWGEEPPQLVLIHGGAQNAHTWDTVALALDMPLLALDLPGHGHSDWRPKCDYTPFVLADQAAEVIQHWAPEAEAVVGMSLGGLTALCIAADHAQLVRRLGIVDVTPGTDRTKAEPIINFVSGPEVFESFEEILKRTVEHNPTRSEASLRRGVLHNSHEIEDGKWSWRYDVGREWKDQNKENASELIDFSELWDKVSEIKVPIHLWLGGAWSVVGDEDVEKMKSFQHEMVVKKVEGAGHSIQGDKPLELKELIKNLL</sequence>
<dbReference type="Pfam" id="PF00561">
    <property type="entry name" value="Abhydrolase_1"/>
    <property type="match status" value="1"/>
</dbReference>
<feature type="non-terminal residue" evidence="2">
    <location>
        <position position="1"/>
    </location>
</feature>
<name>A0A381W632_9ZZZZ</name>
<dbReference type="PANTHER" id="PTHR43194">
    <property type="entry name" value="HYDROLASE ALPHA/BETA FOLD FAMILY"/>
    <property type="match status" value="1"/>
</dbReference>
<reference evidence="2" key="1">
    <citation type="submission" date="2018-05" db="EMBL/GenBank/DDBJ databases">
        <authorList>
            <person name="Lanie J.A."/>
            <person name="Ng W.-L."/>
            <person name="Kazmierczak K.M."/>
            <person name="Andrzejewski T.M."/>
            <person name="Davidsen T.M."/>
            <person name="Wayne K.J."/>
            <person name="Tettelin H."/>
            <person name="Glass J.I."/>
            <person name="Rusch D."/>
            <person name="Podicherti R."/>
            <person name="Tsui H.-C.T."/>
            <person name="Winkler M.E."/>
        </authorList>
    </citation>
    <scope>NUCLEOTIDE SEQUENCE</scope>
</reference>
<dbReference type="EMBL" id="UINC01010677">
    <property type="protein sequence ID" value="SVA47407.1"/>
    <property type="molecule type" value="Genomic_DNA"/>
</dbReference>
<dbReference type="InterPro" id="IPR029058">
    <property type="entry name" value="AB_hydrolase_fold"/>
</dbReference>
<feature type="non-terminal residue" evidence="2">
    <location>
        <position position="291"/>
    </location>
</feature>
<protein>
    <recommendedName>
        <fullName evidence="1">AB hydrolase-1 domain-containing protein</fullName>
    </recommendedName>
</protein>
<proteinExistence type="predicted"/>
<dbReference type="InterPro" id="IPR000073">
    <property type="entry name" value="AB_hydrolase_1"/>
</dbReference>
<dbReference type="SUPFAM" id="SSF53474">
    <property type="entry name" value="alpha/beta-Hydrolases"/>
    <property type="match status" value="1"/>
</dbReference>
<evidence type="ECO:0000313" key="2">
    <source>
        <dbReference type="EMBL" id="SVA47407.1"/>
    </source>
</evidence>
<dbReference type="InterPro" id="IPR050228">
    <property type="entry name" value="Carboxylesterase_BioH"/>
</dbReference>